<gene>
    <name evidence="2" type="ORF">EWV77_15560</name>
</gene>
<organism evidence="2 3">
    <name type="scientific">Microcystis viridis Mv_BB_P_19951000_S68D</name>
    <dbReference type="NCBI Taxonomy" id="2486270"/>
    <lineage>
        <taxon>Bacteria</taxon>
        <taxon>Bacillati</taxon>
        <taxon>Cyanobacteriota</taxon>
        <taxon>Cyanophyceae</taxon>
        <taxon>Oscillatoriophycideae</taxon>
        <taxon>Chroococcales</taxon>
        <taxon>Microcystaceae</taxon>
        <taxon>Microcystis</taxon>
    </lineage>
</organism>
<evidence type="ECO:0000256" key="1">
    <source>
        <dbReference type="SAM" id="MobiDB-lite"/>
    </source>
</evidence>
<feature type="region of interest" description="Disordered" evidence="1">
    <location>
        <begin position="1"/>
        <end position="31"/>
    </location>
</feature>
<evidence type="ECO:0000313" key="3">
    <source>
        <dbReference type="Proteomes" id="UP000320674"/>
    </source>
</evidence>
<sequence length="75" mass="8097">MSSPVLRGGEGSDYRALPDTGNPSQERDGSVNLYFHRDGSTEMTGLNPLQKRILALMKVSESIYILPSPGTSQGD</sequence>
<accession>A0A552HIR4</accession>
<proteinExistence type="predicted"/>
<comment type="caution">
    <text evidence="2">The sequence shown here is derived from an EMBL/GenBank/DDBJ whole genome shotgun (WGS) entry which is preliminary data.</text>
</comment>
<protein>
    <submittedName>
        <fullName evidence="2">Uncharacterized protein</fullName>
    </submittedName>
</protein>
<dbReference type="AlphaFoldDB" id="A0A552HIR4"/>
<reference evidence="2 3" key="1">
    <citation type="submission" date="2019-01" db="EMBL/GenBank/DDBJ databases">
        <title>Coherence of Microcystis species and biogeography revealed through population genomics.</title>
        <authorList>
            <person name="Perez-Carrascal O.M."/>
            <person name="Terrat Y."/>
            <person name="Giani A."/>
            <person name="Fortin N."/>
            <person name="Tromas N."/>
            <person name="Shapiro B.J."/>
        </authorList>
    </citation>
    <scope>NUCLEOTIDE SEQUENCE [LARGE SCALE GENOMIC DNA]</scope>
    <source>
        <strain evidence="2">Mv_BB_P_19951000_S68D</strain>
    </source>
</reference>
<name>A0A552HIR4_MICVR</name>
<evidence type="ECO:0000313" key="2">
    <source>
        <dbReference type="EMBL" id="TRU71141.1"/>
    </source>
</evidence>
<dbReference type="Proteomes" id="UP000320674">
    <property type="component" value="Unassembled WGS sequence"/>
</dbReference>
<dbReference type="EMBL" id="SFAZ01000225">
    <property type="protein sequence ID" value="TRU71141.1"/>
    <property type="molecule type" value="Genomic_DNA"/>
</dbReference>